<name>A0A830GN99_9EURY</name>
<sequence length="100" mass="11282">MAIPRDLELRINGHLQEIRDENNRVIGSRQGFPPAITGYENTLKSVAECATKAEVDHVAEEIKITIREESKRPPNRKIRRIARSVVSRAGYPADDFLNTA</sequence>
<reference evidence="1" key="1">
    <citation type="journal article" date="2014" name="Int. J. Syst. Evol. Microbiol.">
        <title>Complete genome sequence of Corynebacterium casei LMG S-19264T (=DSM 44701T), isolated from a smear-ripened cheese.</title>
        <authorList>
            <consortium name="US DOE Joint Genome Institute (JGI-PGF)"/>
            <person name="Walter F."/>
            <person name="Albersmeier A."/>
            <person name="Kalinowski J."/>
            <person name="Ruckert C."/>
        </authorList>
    </citation>
    <scope>NUCLEOTIDE SEQUENCE</scope>
    <source>
        <strain evidence="1">JCM 17820</strain>
    </source>
</reference>
<keyword evidence="2" id="KW-1185">Reference proteome</keyword>
<comment type="caution">
    <text evidence="1">The sequence shown here is derived from an EMBL/GenBank/DDBJ whole genome shotgun (WGS) entry which is preliminary data.</text>
</comment>
<dbReference type="Proteomes" id="UP000605784">
    <property type="component" value="Unassembled WGS sequence"/>
</dbReference>
<dbReference type="AlphaFoldDB" id="A0A830GN99"/>
<gene>
    <name evidence="1" type="ORF">GCM10009030_29150</name>
</gene>
<dbReference type="EMBL" id="BMOU01000005">
    <property type="protein sequence ID" value="GGN98600.1"/>
    <property type="molecule type" value="Genomic_DNA"/>
</dbReference>
<proteinExistence type="predicted"/>
<evidence type="ECO:0000313" key="2">
    <source>
        <dbReference type="Proteomes" id="UP000605784"/>
    </source>
</evidence>
<dbReference type="RefSeq" id="WP_188999435.1">
    <property type="nucleotide sequence ID" value="NZ_BMOU01000005.1"/>
</dbReference>
<evidence type="ECO:0000313" key="1">
    <source>
        <dbReference type="EMBL" id="GGN98600.1"/>
    </source>
</evidence>
<organism evidence="1 2">
    <name type="scientific">Haloarcula pellucida</name>
    <dbReference type="NCBI Taxonomy" id="1427151"/>
    <lineage>
        <taxon>Archaea</taxon>
        <taxon>Methanobacteriati</taxon>
        <taxon>Methanobacteriota</taxon>
        <taxon>Stenosarchaea group</taxon>
        <taxon>Halobacteria</taxon>
        <taxon>Halobacteriales</taxon>
        <taxon>Haloarculaceae</taxon>
        <taxon>Haloarcula</taxon>
    </lineage>
</organism>
<accession>A0A830GN99</accession>
<reference evidence="1" key="2">
    <citation type="submission" date="2020-09" db="EMBL/GenBank/DDBJ databases">
        <authorList>
            <person name="Sun Q."/>
            <person name="Ohkuma M."/>
        </authorList>
    </citation>
    <scope>NUCLEOTIDE SEQUENCE</scope>
    <source>
        <strain evidence="1">JCM 17820</strain>
    </source>
</reference>
<protein>
    <submittedName>
        <fullName evidence="1">Uncharacterized protein</fullName>
    </submittedName>
</protein>